<proteinExistence type="predicted"/>
<dbReference type="InterPro" id="IPR004919">
    <property type="entry name" value="GmrSD_N"/>
</dbReference>
<dbReference type="GeneID" id="83585874"/>
<geneLocation type="plasmid" evidence="2">
    <name>pVPS91</name>
</geneLocation>
<reference evidence="2" key="1">
    <citation type="submission" date="2016-10" db="EMBL/GenBank/DDBJ databases">
        <title>Evolution and Comparative Genomics of Conjugative MDR Plasmids in Vibrio species.</title>
        <authorList>
            <person name="Li R."/>
            <person name="Ye L."/>
            <person name="Wong M.Ho.Yin."/>
            <person name="Zheng Z."/>
            <person name="Chan E.Wai.Chi."/>
            <person name="Chen S."/>
        </authorList>
    </citation>
    <scope>NUCLEOTIDE SEQUENCE</scope>
    <source>
        <plasmid evidence="2">pVPS91</plasmid>
    </source>
</reference>
<evidence type="ECO:0000313" key="2">
    <source>
        <dbReference type="EMBL" id="APU91743.1"/>
    </source>
</evidence>
<dbReference type="Pfam" id="PF03235">
    <property type="entry name" value="GmrSD_N"/>
    <property type="match status" value="1"/>
</dbReference>
<dbReference type="PANTHER" id="PTHR39639:SF1">
    <property type="entry name" value="DUF262 DOMAIN-CONTAINING PROTEIN"/>
    <property type="match status" value="1"/>
</dbReference>
<keyword evidence="2" id="KW-0614">Plasmid</keyword>
<feature type="domain" description="GmrSD restriction endonucleases N-terminal" evidence="1">
    <location>
        <begin position="51"/>
        <end position="160"/>
    </location>
</feature>
<name>A0A1P8DRJ8_VIBPH</name>
<protein>
    <recommendedName>
        <fullName evidence="1">GmrSD restriction endonucleases N-terminal domain-containing protein</fullName>
    </recommendedName>
</protein>
<sequence>MTNKKQKELSFRLPRPIIAFSSGGTSLSELVRGNGYDESAYPWAARMLGRFPLPSWQRGLVWTEEQNQNFIESVFQGYDLGSIMVNSWQEGDNGVMIPMSDILLDGQQRTNAVIQFTRNAFPYEGYYWNDLNRREQRVFLETQIGIKKTRCFDEEILKKVYNHLNFSGVRHELSQMA</sequence>
<dbReference type="EMBL" id="KX957972">
    <property type="protein sequence ID" value="APU91743.1"/>
    <property type="molecule type" value="Genomic_DNA"/>
</dbReference>
<dbReference type="RefSeq" id="WP_140277275.1">
    <property type="nucleotide sequence ID" value="NZ_JASKZO010000015.1"/>
</dbReference>
<organism evidence="2">
    <name type="scientific">Vibrio parahaemolyticus</name>
    <dbReference type="NCBI Taxonomy" id="670"/>
    <lineage>
        <taxon>Bacteria</taxon>
        <taxon>Pseudomonadati</taxon>
        <taxon>Pseudomonadota</taxon>
        <taxon>Gammaproteobacteria</taxon>
        <taxon>Vibrionales</taxon>
        <taxon>Vibrionaceae</taxon>
        <taxon>Vibrio</taxon>
    </lineage>
</organism>
<evidence type="ECO:0000259" key="1">
    <source>
        <dbReference type="Pfam" id="PF03235"/>
    </source>
</evidence>
<dbReference type="AlphaFoldDB" id="A0A1P8DRJ8"/>
<dbReference type="PANTHER" id="PTHR39639">
    <property type="entry name" value="CHROMOSOME 16, WHOLE GENOME SHOTGUN SEQUENCE"/>
    <property type="match status" value="1"/>
</dbReference>
<accession>A0A1P8DRJ8</accession>